<feature type="domain" description="Nitroreductase" evidence="3">
    <location>
        <begin position="17"/>
        <end position="162"/>
    </location>
</feature>
<dbReference type="GO" id="GO:0016491">
    <property type="term" value="F:oxidoreductase activity"/>
    <property type="evidence" value="ECO:0007669"/>
    <property type="project" value="UniProtKB-KW"/>
</dbReference>
<dbReference type="AlphaFoldDB" id="A0A317MRL3"/>
<evidence type="ECO:0000256" key="1">
    <source>
        <dbReference type="ARBA" id="ARBA00007118"/>
    </source>
</evidence>
<accession>A0A317MRL3</accession>
<dbReference type="CDD" id="cd02138">
    <property type="entry name" value="TdsD-like"/>
    <property type="match status" value="1"/>
</dbReference>
<evidence type="ECO:0000313" key="5">
    <source>
        <dbReference type="Proteomes" id="UP000246569"/>
    </source>
</evidence>
<dbReference type="Proteomes" id="UP000246569">
    <property type="component" value="Unassembled WGS sequence"/>
</dbReference>
<gene>
    <name evidence="4" type="ORF">C7443_112103</name>
</gene>
<dbReference type="PANTHER" id="PTHR43673:SF10">
    <property type="entry name" value="NADH DEHYDROGENASE_NAD(P)H NITROREDUCTASE XCC3605-RELATED"/>
    <property type="match status" value="1"/>
</dbReference>
<dbReference type="EMBL" id="QGTJ01000012">
    <property type="protein sequence ID" value="PWV59104.1"/>
    <property type="molecule type" value="Genomic_DNA"/>
</dbReference>
<organism evidence="4 5">
    <name type="scientific">Plasticicumulans acidivorans</name>
    <dbReference type="NCBI Taxonomy" id="886464"/>
    <lineage>
        <taxon>Bacteria</taxon>
        <taxon>Pseudomonadati</taxon>
        <taxon>Pseudomonadota</taxon>
        <taxon>Gammaproteobacteria</taxon>
        <taxon>Candidatus Competibacteraceae</taxon>
        <taxon>Plasticicumulans</taxon>
    </lineage>
</organism>
<dbReference type="PANTHER" id="PTHR43673">
    <property type="entry name" value="NAD(P)H NITROREDUCTASE YDGI-RELATED"/>
    <property type="match status" value="1"/>
</dbReference>
<proteinExistence type="inferred from homology"/>
<dbReference type="RefSeq" id="WP_110019934.1">
    <property type="nucleotide sequence ID" value="NZ_QGTJ01000012.1"/>
</dbReference>
<dbReference type="OrthoDB" id="9802510at2"/>
<name>A0A317MRL3_9GAMM</name>
<reference evidence="4 5" key="1">
    <citation type="submission" date="2018-05" db="EMBL/GenBank/DDBJ databases">
        <title>Genomic Encyclopedia of Type Strains, Phase IV (KMG-IV): sequencing the most valuable type-strain genomes for metagenomic binning, comparative biology and taxonomic classification.</title>
        <authorList>
            <person name="Goeker M."/>
        </authorList>
    </citation>
    <scope>NUCLEOTIDE SEQUENCE [LARGE SCALE GENOMIC DNA]</scope>
    <source>
        <strain evidence="4 5">DSM 23606</strain>
    </source>
</reference>
<evidence type="ECO:0000313" key="4">
    <source>
        <dbReference type="EMBL" id="PWV59104.1"/>
    </source>
</evidence>
<protein>
    <submittedName>
        <fullName evidence="4">Nitroreductase</fullName>
    </submittedName>
</protein>
<dbReference type="Pfam" id="PF00881">
    <property type="entry name" value="Nitroreductase"/>
    <property type="match status" value="1"/>
</dbReference>
<dbReference type="InterPro" id="IPR000415">
    <property type="entry name" value="Nitroreductase-like"/>
</dbReference>
<dbReference type="SUPFAM" id="SSF55469">
    <property type="entry name" value="FMN-dependent nitroreductase-like"/>
    <property type="match status" value="1"/>
</dbReference>
<keyword evidence="2" id="KW-0560">Oxidoreductase</keyword>
<comment type="caution">
    <text evidence="4">The sequence shown here is derived from an EMBL/GenBank/DDBJ whole genome shotgun (WGS) entry which is preliminary data.</text>
</comment>
<evidence type="ECO:0000256" key="2">
    <source>
        <dbReference type="ARBA" id="ARBA00023002"/>
    </source>
</evidence>
<dbReference type="Gene3D" id="3.40.109.10">
    <property type="entry name" value="NADH Oxidase"/>
    <property type="match status" value="1"/>
</dbReference>
<evidence type="ECO:0000259" key="3">
    <source>
        <dbReference type="Pfam" id="PF00881"/>
    </source>
</evidence>
<keyword evidence="5" id="KW-1185">Reference proteome</keyword>
<comment type="similarity">
    <text evidence="1">Belongs to the nitroreductase family.</text>
</comment>
<sequence>MSEKPAPTTVPLAELLARRWSARAIDAAQPVSRADCMALLEAARWAPSCFGDQPWRFVVWDRFRDQESWAQASIALAEGNRVWANAAPVLILVAAAGTFRQNGRDNRWAQYDSGAAAENLCLQATELGLVVHQMGGFDVEIIAQVAGLPAEVRPMAMIAVGHPAPVEVLPEALRERELAPRTRLPLAELFFDGRYGLGFAAD</sequence>
<dbReference type="InterPro" id="IPR029479">
    <property type="entry name" value="Nitroreductase"/>
</dbReference>